<dbReference type="GO" id="GO:0008360">
    <property type="term" value="P:regulation of cell shape"/>
    <property type="evidence" value="ECO:0007669"/>
    <property type="project" value="UniProtKB-KW"/>
</dbReference>
<dbReference type="SUPFAM" id="SSF56519">
    <property type="entry name" value="Penicillin binding protein dimerisation domain"/>
    <property type="match status" value="1"/>
</dbReference>
<keyword evidence="4 6" id="KW-1133">Transmembrane helix</keyword>
<feature type="transmembrane region" description="Helical" evidence="6">
    <location>
        <begin position="52"/>
        <end position="72"/>
    </location>
</feature>
<name>A0A9D2EXT5_9ACTN</name>
<evidence type="ECO:0000256" key="4">
    <source>
        <dbReference type="ARBA" id="ARBA00022989"/>
    </source>
</evidence>
<comment type="subcellular location">
    <subcellularLocation>
        <location evidence="1">Membrane</location>
        <topology evidence="1">Multi-pass membrane protein</topology>
    </subcellularLocation>
</comment>
<dbReference type="InterPro" id="IPR001460">
    <property type="entry name" value="PCN-bd_Tpept"/>
</dbReference>
<feature type="transmembrane region" description="Helical" evidence="6">
    <location>
        <begin position="105"/>
        <end position="123"/>
    </location>
</feature>
<feature type="transmembrane region" description="Helical" evidence="6">
    <location>
        <begin position="208"/>
        <end position="225"/>
    </location>
</feature>
<evidence type="ECO:0000256" key="6">
    <source>
        <dbReference type="SAM" id="Phobius"/>
    </source>
</evidence>
<dbReference type="SUPFAM" id="SSF56601">
    <property type="entry name" value="beta-lactamase/transpeptidase-like"/>
    <property type="match status" value="1"/>
</dbReference>
<feature type="transmembrane region" description="Helical" evidence="6">
    <location>
        <begin position="79"/>
        <end position="99"/>
    </location>
</feature>
<evidence type="ECO:0000256" key="2">
    <source>
        <dbReference type="ARBA" id="ARBA00022692"/>
    </source>
</evidence>
<feature type="transmembrane region" description="Helical" evidence="6">
    <location>
        <begin position="255"/>
        <end position="273"/>
    </location>
</feature>
<proteinExistence type="predicted"/>
<sequence>MTSVPASQQSGHGHSRRTTELFLLCIAAVPVVLLYAMYLIDSSAPVTLESLGVPLGLFAAFAAAHVAVRLLAPGADPAIMPIVFVLSGVGITFLTRLAPEEAVSQVVWLFLSVAAMVAVLALVRDLDTLADYKYTIGLAGVVLLVLPMILGTERNGSKLWIYIGSFSFQPGEFAKILITLFLAFYLATNREALSASMRRVGPLRLPRLRMLLPMLVMWGISLLVVVFERDLGSALLFFAFFVIMLYVATGRVSYVVVSLALLAAGGTACYFLFSHVANRVNIWIDPWSAASTGGYQIVQSLYSLADGGLSGVGIGNGLSTTIPFVQSDFIFSAIAEEMGLLGASGVLILFLLFCVRGLATAARAKSDCSAFAAVGLTCAISFQAFIIVGGVTKLLPLTGVTLPFMSQGGTSLLASFVIVGLLLRAGDEGTGREAQLQSASERQGTGKDPVLSLTGQLPAGAGQGAHAAAVVRGSHARGSFGLTTAESGVLGRVALGKRLTSLIGVFAVLFAALVANLTYVQVFDAQRIQNLPTNNHTIARSAYVQRGAIITSDGVTLAESVPQADGTYARSYPQGSLARHTVGYISTQYGSSGIEASMNETLTGRKDYSNWRSALYSLAGVSQPGSTVALTINSQIQRAAEEALEGYTGAIVVLDPKTGAVLAKASSPTYTVDELETAMSSDNGALLDRTTQALYAPGSSFKAITLAAALDTGTHTLDDTVYAGSQIEVDGAIVNNYGNNDYGSPTLQSAFAMSSNTALGQVGLDVGASTLVSYANAFGYGKEIGQDFTCLASLMPNPAEMTDWETAWAACGQPVGQHESPAGPQTTVMQNAVVAQAIANGGVAMDPYVVDHVLSPEGVETYRTTPRALGQPISAETAELEKQAMLEVVESDHGTGWRARISGVQVAGKTGTAEVGNGNVNSSFIGFAPYDNPTLVISAYVEGLGEDVEGVASSMAAEVLAAGLQVQASGTAS</sequence>
<evidence type="ECO:0000313" key="10">
    <source>
        <dbReference type="Proteomes" id="UP000824062"/>
    </source>
</evidence>
<dbReference type="InterPro" id="IPR054120">
    <property type="entry name" value="PBPA_dimer"/>
</dbReference>
<keyword evidence="2 6" id="KW-0812">Transmembrane</keyword>
<feature type="transmembrane region" description="Helical" evidence="6">
    <location>
        <begin position="159"/>
        <end position="187"/>
    </location>
</feature>
<evidence type="ECO:0000256" key="3">
    <source>
        <dbReference type="ARBA" id="ARBA00022960"/>
    </source>
</evidence>
<dbReference type="GO" id="GO:0051301">
    <property type="term" value="P:cell division"/>
    <property type="evidence" value="ECO:0007669"/>
    <property type="project" value="InterPro"/>
</dbReference>
<dbReference type="PANTHER" id="PTHR30627">
    <property type="entry name" value="PEPTIDOGLYCAN D,D-TRANSPEPTIDASE"/>
    <property type="match status" value="1"/>
</dbReference>
<feature type="domain" description="Penicillin binding protein A dimerisation" evidence="8">
    <location>
        <begin position="546"/>
        <end position="628"/>
    </location>
</feature>
<dbReference type="AlphaFoldDB" id="A0A9D2EXT5"/>
<reference evidence="9" key="2">
    <citation type="submission" date="2021-04" db="EMBL/GenBank/DDBJ databases">
        <authorList>
            <person name="Gilroy R."/>
        </authorList>
    </citation>
    <scope>NUCLEOTIDE SEQUENCE</scope>
    <source>
        <strain evidence="9">ChiHjej12B11-14209</strain>
    </source>
</reference>
<feature type="transmembrane region" description="Helical" evidence="6">
    <location>
        <begin position="21"/>
        <end position="40"/>
    </location>
</feature>
<evidence type="ECO:0000256" key="1">
    <source>
        <dbReference type="ARBA" id="ARBA00004141"/>
    </source>
</evidence>
<dbReference type="InterPro" id="IPR001182">
    <property type="entry name" value="FtsW/RodA"/>
</dbReference>
<evidence type="ECO:0000259" key="8">
    <source>
        <dbReference type="Pfam" id="PF21922"/>
    </source>
</evidence>
<evidence type="ECO:0000313" key="9">
    <source>
        <dbReference type="EMBL" id="HIZ45874.1"/>
    </source>
</evidence>
<organism evidence="9 10">
    <name type="scientific">Candidatus Olsenella pullistercoris</name>
    <dbReference type="NCBI Taxonomy" id="2838712"/>
    <lineage>
        <taxon>Bacteria</taxon>
        <taxon>Bacillati</taxon>
        <taxon>Actinomycetota</taxon>
        <taxon>Coriobacteriia</taxon>
        <taxon>Coriobacteriales</taxon>
        <taxon>Atopobiaceae</taxon>
        <taxon>Olsenella</taxon>
    </lineage>
</organism>
<comment type="caution">
    <text evidence="9">The sequence shown here is derived from an EMBL/GenBank/DDBJ whole genome shotgun (WGS) entry which is preliminary data.</text>
</comment>
<evidence type="ECO:0000259" key="7">
    <source>
        <dbReference type="Pfam" id="PF00905"/>
    </source>
</evidence>
<protein>
    <submittedName>
        <fullName evidence="9">FtsW/RodA/SpoVE family cell cycle protein</fullName>
    </submittedName>
</protein>
<keyword evidence="5 6" id="KW-0472">Membrane</keyword>
<reference evidence="9" key="1">
    <citation type="journal article" date="2021" name="PeerJ">
        <title>Extensive microbial diversity within the chicken gut microbiome revealed by metagenomics and culture.</title>
        <authorList>
            <person name="Gilroy R."/>
            <person name="Ravi A."/>
            <person name="Getino M."/>
            <person name="Pursley I."/>
            <person name="Horton D.L."/>
            <person name="Alikhan N.F."/>
            <person name="Baker D."/>
            <person name="Gharbi K."/>
            <person name="Hall N."/>
            <person name="Watson M."/>
            <person name="Adriaenssens E.M."/>
            <person name="Foster-Nyarko E."/>
            <person name="Jarju S."/>
            <person name="Secka A."/>
            <person name="Antonio M."/>
            <person name="Oren A."/>
            <person name="Chaudhuri R.R."/>
            <person name="La Ragione R."/>
            <person name="Hildebrand F."/>
            <person name="Pallen M.J."/>
        </authorList>
    </citation>
    <scope>NUCLEOTIDE SEQUENCE</scope>
    <source>
        <strain evidence="9">ChiHjej12B11-14209</strain>
    </source>
</reference>
<dbReference type="GO" id="GO:0005886">
    <property type="term" value="C:plasma membrane"/>
    <property type="evidence" value="ECO:0007669"/>
    <property type="project" value="TreeGrafter"/>
</dbReference>
<feature type="transmembrane region" description="Helical" evidence="6">
    <location>
        <begin position="338"/>
        <end position="359"/>
    </location>
</feature>
<keyword evidence="3" id="KW-0133">Cell shape</keyword>
<dbReference type="EMBL" id="DXBM01000025">
    <property type="protein sequence ID" value="HIZ45874.1"/>
    <property type="molecule type" value="Genomic_DNA"/>
</dbReference>
<feature type="transmembrane region" description="Helical" evidence="6">
    <location>
        <begin position="404"/>
        <end position="423"/>
    </location>
</feature>
<accession>A0A9D2EXT5</accession>
<dbReference type="InterPro" id="IPR012338">
    <property type="entry name" value="Beta-lactam/transpept-like"/>
</dbReference>
<dbReference type="Pfam" id="PF21922">
    <property type="entry name" value="PBP_dimer_2"/>
    <property type="match status" value="1"/>
</dbReference>
<dbReference type="InterPro" id="IPR050515">
    <property type="entry name" value="Beta-lactam/transpept"/>
</dbReference>
<feature type="transmembrane region" description="Helical" evidence="6">
    <location>
        <begin position="231"/>
        <end position="248"/>
    </location>
</feature>
<dbReference type="Pfam" id="PF00905">
    <property type="entry name" value="Transpeptidase"/>
    <property type="match status" value="1"/>
</dbReference>
<dbReference type="GO" id="GO:0008658">
    <property type="term" value="F:penicillin binding"/>
    <property type="evidence" value="ECO:0007669"/>
    <property type="project" value="InterPro"/>
</dbReference>
<evidence type="ECO:0000256" key="5">
    <source>
        <dbReference type="ARBA" id="ARBA00023136"/>
    </source>
</evidence>
<dbReference type="Gene3D" id="3.40.710.10">
    <property type="entry name" value="DD-peptidase/beta-lactamase superfamily"/>
    <property type="match status" value="1"/>
</dbReference>
<dbReference type="Pfam" id="PF01098">
    <property type="entry name" value="FTSW_RODA_SPOVE"/>
    <property type="match status" value="1"/>
</dbReference>
<feature type="domain" description="Penicillin-binding protein transpeptidase" evidence="7">
    <location>
        <begin position="649"/>
        <end position="945"/>
    </location>
</feature>
<dbReference type="PANTHER" id="PTHR30627:SF24">
    <property type="entry name" value="PENICILLIN-BINDING PROTEIN 4B"/>
    <property type="match status" value="1"/>
</dbReference>
<feature type="transmembrane region" description="Helical" evidence="6">
    <location>
        <begin position="135"/>
        <end position="153"/>
    </location>
</feature>
<dbReference type="InterPro" id="IPR036138">
    <property type="entry name" value="PBP_dimer_sf"/>
</dbReference>
<feature type="transmembrane region" description="Helical" evidence="6">
    <location>
        <begin position="499"/>
        <end position="520"/>
    </location>
</feature>
<feature type="transmembrane region" description="Helical" evidence="6">
    <location>
        <begin position="371"/>
        <end position="392"/>
    </location>
</feature>
<dbReference type="Proteomes" id="UP000824062">
    <property type="component" value="Unassembled WGS sequence"/>
</dbReference>
<gene>
    <name evidence="9" type="ORF">IAA19_02495</name>
</gene>
<dbReference type="Gene3D" id="3.90.1310.10">
    <property type="entry name" value="Penicillin-binding protein 2a (Domain 2)"/>
    <property type="match status" value="1"/>
</dbReference>
<dbReference type="GO" id="GO:0071555">
    <property type="term" value="P:cell wall organization"/>
    <property type="evidence" value="ECO:0007669"/>
    <property type="project" value="TreeGrafter"/>
</dbReference>